<dbReference type="OrthoDB" id="9812260at2"/>
<dbReference type="InterPro" id="IPR029787">
    <property type="entry name" value="Nucleotide_cyclase"/>
</dbReference>
<dbReference type="HOGENOM" id="CLU_2940316_0_0_0"/>
<dbReference type="KEGG" id="tcm:HL41_06690"/>
<dbReference type="Proteomes" id="UP000028481">
    <property type="component" value="Chromosome"/>
</dbReference>
<dbReference type="PANTHER" id="PTHR45138:SF9">
    <property type="entry name" value="DIGUANYLATE CYCLASE DGCM-RELATED"/>
    <property type="match status" value="1"/>
</dbReference>
<sequence length="60" mass="6854">MPLKYFIKRHNLYSTPEVGKVTISGGVVEYQQGMELSALLKKVDERLYQAKRSGKNKIVL</sequence>
<dbReference type="SUPFAM" id="SSF55073">
    <property type="entry name" value="Nucleotide cyclase"/>
    <property type="match status" value="1"/>
</dbReference>
<evidence type="ECO:0000256" key="1">
    <source>
        <dbReference type="ARBA" id="ARBA00012528"/>
    </source>
</evidence>
<dbReference type="AlphaFoldDB" id="A0A075WU63"/>
<dbReference type="PROSITE" id="PS50887">
    <property type="entry name" value="GGDEF"/>
    <property type="match status" value="1"/>
</dbReference>
<dbReference type="STRING" id="289377.HL41_06690"/>
<dbReference type="Gene3D" id="3.30.70.270">
    <property type="match status" value="1"/>
</dbReference>
<dbReference type="GO" id="GO:0005886">
    <property type="term" value="C:plasma membrane"/>
    <property type="evidence" value="ECO:0007669"/>
    <property type="project" value="TreeGrafter"/>
</dbReference>
<name>A0A075WU63_9BACT</name>
<dbReference type="PaxDb" id="289377-HL41_06690"/>
<dbReference type="GO" id="GO:0052621">
    <property type="term" value="F:diguanylate cyclase activity"/>
    <property type="evidence" value="ECO:0007669"/>
    <property type="project" value="UniProtKB-EC"/>
</dbReference>
<dbReference type="InterPro" id="IPR043128">
    <property type="entry name" value="Rev_trsase/Diguanyl_cyclase"/>
</dbReference>
<dbReference type="RefSeq" id="WP_038549729.1">
    <property type="nucleotide sequence ID" value="NZ_CP008796.1"/>
</dbReference>
<evidence type="ECO:0000313" key="4">
    <source>
        <dbReference type="EMBL" id="AIH04426.1"/>
    </source>
</evidence>
<dbReference type="GO" id="GO:1902201">
    <property type="term" value="P:negative regulation of bacterial-type flagellum-dependent cell motility"/>
    <property type="evidence" value="ECO:0007669"/>
    <property type="project" value="TreeGrafter"/>
</dbReference>
<evidence type="ECO:0000259" key="3">
    <source>
        <dbReference type="PROSITE" id="PS50887"/>
    </source>
</evidence>
<evidence type="ECO:0000256" key="2">
    <source>
        <dbReference type="ARBA" id="ARBA00034247"/>
    </source>
</evidence>
<dbReference type="GO" id="GO:0043709">
    <property type="term" value="P:cell adhesion involved in single-species biofilm formation"/>
    <property type="evidence" value="ECO:0007669"/>
    <property type="project" value="TreeGrafter"/>
</dbReference>
<accession>A0A075WU63</accession>
<reference evidence="4 5" key="1">
    <citation type="journal article" date="2015" name="Genome Announc.">
        <title>Genome Sequence of a Sulfate-Reducing Thermophilic Bacterium, Thermodesulfobacterium commune DSM 2178T (Phylum Thermodesulfobacteria).</title>
        <authorList>
            <person name="Bhatnagar S."/>
            <person name="Badger J.H."/>
            <person name="Madupu R."/>
            <person name="Khouri H.M."/>
            <person name="O'Connor E.M."/>
            <person name="Robb F.T."/>
            <person name="Ward N.L."/>
            <person name="Eisen J.A."/>
        </authorList>
    </citation>
    <scope>NUCLEOTIDE SEQUENCE [LARGE SCALE GENOMIC DNA]</scope>
    <source>
        <strain evidence="4 5">DSM 2178</strain>
    </source>
</reference>
<comment type="catalytic activity">
    <reaction evidence="2">
        <text>2 GTP = 3',3'-c-di-GMP + 2 diphosphate</text>
        <dbReference type="Rhea" id="RHEA:24898"/>
        <dbReference type="ChEBI" id="CHEBI:33019"/>
        <dbReference type="ChEBI" id="CHEBI:37565"/>
        <dbReference type="ChEBI" id="CHEBI:58805"/>
        <dbReference type="EC" id="2.7.7.65"/>
    </reaction>
</comment>
<proteinExistence type="predicted"/>
<feature type="domain" description="GGDEF" evidence="3">
    <location>
        <begin position="1"/>
        <end position="60"/>
    </location>
</feature>
<dbReference type="EC" id="2.7.7.65" evidence="1"/>
<protein>
    <recommendedName>
        <fullName evidence="1">diguanylate cyclase</fullName>
        <ecNumber evidence="1">2.7.7.65</ecNumber>
    </recommendedName>
</protein>
<dbReference type="EMBL" id="CP008796">
    <property type="protein sequence ID" value="AIH04426.1"/>
    <property type="molecule type" value="Genomic_DNA"/>
</dbReference>
<dbReference type="Pfam" id="PF00990">
    <property type="entry name" value="GGDEF"/>
    <property type="match status" value="1"/>
</dbReference>
<evidence type="ECO:0000313" key="5">
    <source>
        <dbReference type="Proteomes" id="UP000028481"/>
    </source>
</evidence>
<dbReference type="InterPro" id="IPR000160">
    <property type="entry name" value="GGDEF_dom"/>
</dbReference>
<dbReference type="InterPro" id="IPR050469">
    <property type="entry name" value="Diguanylate_Cyclase"/>
</dbReference>
<keyword evidence="5" id="KW-1185">Reference proteome</keyword>
<dbReference type="PANTHER" id="PTHR45138">
    <property type="entry name" value="REGULATORY COMPONENTS OF SENSORY TRANSDUCTION SYSTEM"/>
    <property type="match status" value="1"/>
</dbReference>
<organism evidence="4 5">
    <name type="scientific">Thermodesulfobacterium commune DSM 2178</name>
    <dbReference type="NCBI Taxonomy" id="289377"/>
    <lineage>
        <taxon>Bacteria</taxon>
        <taxon>Pseudomonadati</taxon>
        <taxon>Thermodesulfobacteriota</taxon>
        <taxon>Thermodesulfobacteria</taxon>
        <taxon>Thermodesulfobacteriales</taxon>
        <taxon>Thermodesulfobacteriaceae</taxon>
        <taxon>Thermodesulfobacterium</taxon>
    </lineage>
</organism>
<gene>
    <name evidence="4" type="ORF">HL41_06690</name>
</gene>